<dbReference type="AlphaFoldDB" id="A0AA35ZMI1"/>
<evidence type="ECO:0000313" key="2">
    <source>
        <dbReference type="Proteomes" id="UP001177003"/>
    </source>
</evidence>
<dbReference type="EMBL" id="OX465083">
    <property type="protein sequence ID" value="CAI9294886.1"/>
    <property type="molecule type" value="Genomic_DNA"/>
</dbReference>
<dbReference type="InterPro" id="IPR027728">
    <property type="entry name" value="Topless_fam"/>
</dbReference>
<gene>
    <name evidence="1" type="ORF">LSALG_LOCUS33846</name>
</gene>
<dbReference type="Proteomes" id="UP001177003">
    <property type="component" value="Chromosome 7"/>
</dbReference>
<evidence type="ECO:0000313" key="1">
    <source>
        <dbReference type="EMBL" id="CAI9294886.1"/>
    </source>
</evidence>
<keyword evidence="2" id="KW-1185">Reference proteome</keyword>
<dbReference type="GO" id="GO:0006355">
    <property type="term" value="P:regulation of DNA-templated transcription"/>
    <property type="evidence" value="ECO:0007669"/>
    <property type="project" value="InterPro"/>
</dbReference>
<proteinExistence type="predicted"/>
<organism evidence="1 2">
    <name type="scientific">Lactuca saligna</name>
    <name type="common">Willowleaf lettuce</name>
    <dbReference type="NCBI Taxonomy" id="75948"/>
    <lineage>
        <taxon>Eukaryota</taxon>
        <taxon>Viridiplantae</taxon>
        <taxon>Streptophyta</taxon>
        <taxon>Embryophyta</taxon>
        <taxon>Tracheophyta</taxon>
        <taxon>Spermatophyta</taxon>
        <taxon>Magnoliopsida</taxon>
        <taxon>eudicotyledons</taxon>
        <taxon>Gunneridae</taxon>
        <taxon>Pentapetalae</taxon>
        <taxon>asterids</taxon>
        <taxon>campanulids</taxon>
        <taxon>Asterales</taxon>
        <taxon>Asteraceae</taxon>
        <taxon>Cichorioideae</taxon>
        <taxon>Cichorieae</taxon>
        <taxon>Lactucinae</taxon>
        <taxon>Lactuca</taxon>
    </lineage>
</organism>
<sequence length="246" mass="28184">MGRHKRLFITSTDIPIDSEINDQSYELSATEGDQSAGTNYGEISVWDVGTQERMVYKPFKVWDLSSCSMSFRTILEDNASGCVNRCTWDQMDQYLHHHHHLTAQTPPECTTATEISTTITGMHNQTPLVPLKNNHKTTTSFTIATLLRRLRFGATMDHPHFPVQRPQILPSSFPSNSETLFYLLSSIDNHRLRIRNQICYPIVGNEDDDVDKDEGCWEFVLSSQFVLLFLFNEDDDAEEGCWQECI</sequence>
<dbReference type="PANTHER" id="PTHR44083:SF5">
    <property type="entry name" value="PROTEIN TOPLESS-RELATED PROTEIN 2"/>
    <property type="match status" value="1"/>
</dbReference>
<reference evidence="1" key="1">
    <citation type="submission" date="2023-04" db="EMBL/GenBank/DDBJ databases">
        <authorList>
            <person name="Vijverberg K."/>
            <person name="Xiong W."/>
            <person name="Schranz E."/>
        </authorList>
    </citation>
    <scope>NUCLEOTIDE SEQUENCE</scope>
</reference>
<name>A0AA35ZMI1_LACSI</name>
<accession>A0AA35ZMI1</accession>
<dbReference type="PANTHER" id="PTHR44083">
    <property type="entry name" value="TOPLESS-RELATED PROTEIN 1-RELATED"/>
    <property type="match status" value="1"/>
</dbReference>
<protein>
    <submittedName>
        <fullName evidence="1">Uncharacterized protein</fullName>
    </submittedName>
</protein>